<dbReference type="InParanoid" id="A0A317XWM3"/>
<organism evidence="1 2">
    <name type="scientific">Testicularia cyperi</name>
    <dbReference type="NCBI Taxonomy" id="1882483"/>
    <lineage>
        <taxon>Eukaryota</taxon>
        <taxon>Fungi</taxon>
        <taxon>Dikarya</taxon>
        <taxon>Basidiomycota</taxon>
        <taxon>Ustilaginomycotina</taxon>
        <taxon>Ustilaginomycetes</taxon>
        <taxon>Ustilaginales</taxon>
        <taxon>Anthracoideaceae</taxon>
        <taxon>Testicularia</taxon>
    </lineage>
</organism>
<proteinExistence type="predicted"/>
<accession>A0A317XWM3</accession>
<keyword evidence="2" id="KW-1185">Reference proteome</keyword>
<name>A0A317XWM3_9BASI</name>
<evidence type="ECO:0000313" key="2">
    <source>
        <dbReference type="Proteomes" id="UP000246740"/>
    </source>
</evidence>
<reference evidence="1 2" key="1">
    <citation type="journal article" date="2018" name="Mol. Biol. Evol.">
        <title>Broad Genomic Sampling Reveals a Smut Pathogenic Ancestry of the Fungal Clade Ustilaginomycotina.</title>
        <authorList>
            <person name="Kijpornyongpan T."/>
            <person name="Mondo S.J."/>
            <person name="Barry K."/>
            <person name="Sandor L."/>
            <person name="Lee J."/>
            <person name="Lipzen A."/>
            <person name="Pangilinan J."/>
            <person name="LaButti K."/>
            <person name="Hainaut M."/>
            <person name="Henrissat B."/>
            <person name="Grigoriev I.V."/>
            <person name="Spatafora J.W."/>
            <person name="Aime M.C."/>
        </authorList>
    </citation>
    <scope>NUCLEOTIDE SEQUENCE [LARGE SCALE GENOMIC DNA]</scope>
    <source>
        <strain evidence="1 2">MCA 3645</strain>
    </source>
</reference>
<protein>
    <submittedName>
        <fullName evidence="1">Uncharacterized protein</fullName>
    </submittedName>
</protein>
<evidence type="ECO:0000313" key="1">
    <source>
        <dbReference type="EMBL" id="PWZ02233.1"/>
    </source>
</evidence>
<sequence length="96" mass="10917">MQYLWSAIRSRIMFRERGMSACSVMTLHSLALATGVYERCHCASPLSFGWVERCQGKGDGRQCLDSSGHWGRCSRVPRLVCHEALRRRFPLAPCVE</sequence>
<dbReference type="AlphaFoldDB" id="A0A317XWM3"/>
<dbReference type="EMBL" id="KZ819189">
    <property type="protein sequence ID" value="PWZ02233.1"/>
    <property type="molecule type" value="Genomic_DNA"/>
</dbReference>
<gene>
    <name evidence="1" type="ORF">BCV70DRAFT_59525</name>
</gene>
<dbReference type="Proteomes" id="UP000246740">
    <property type="component" value="Unassembled WGS sequence"/>
</dbReference>